<evidence type="ECO:0000313" key="2">
    <source>
        <dbReference type="EMBL" id="BAT03517.1"/>
    </source>
</evidence>
<dbReference type="EMBL" id="AP014964">
    <property type="protein sequence ID" value="BAT03517.1"/>
    <property type="molecule type" value="Genomic_DNA"/>
</dbReference>
<evidence type="ECO:0000256" key="1">
    <source>
        <dbReference type="SAM" id="SignalP"/>
    </source>
</evidence>
<dbReference type="InParanoid" id="A0A0P0XAU7"/>
<gene>
    <name evidence="2" type="ordered locus">Os08g0112533</name>
    <name evidence="2" type="ORF">OSNPB_080112533</name>
</gene>
<accession>A0A0P0XAU7</accession>
<name>A0A0P0XAU7_ORYSJ</name>
<reference evidence="2 3" key="3">
    <citation type="journal article" date="2013" name="Rice">
        <title>Improvement of the Oryza sativa Nipponbare reference genome using next generation sequence and optical map data.</title>
        <authorList>
            <person name="Kawahara Y."/>
            <person name="de la Bastide M."/>
            <person name="Hamilton J.P."/>
            <person name="Kanamori H."/>
            <person name="McCombie W.R."/>
            <person name="Ouyang S."/>
            <person name="Schwartz D.C."/>
            <person name="Tanaka T."/>
            <person name="Wu J."/>
            <person name="Zhou S."/>
            <person name="Childs K.L."/>
            <person name="Davidson R.M."/>
            <person name="Lin H."/>
            <person name="Quesada-Ocampo L."/>
            <person name="Vaillancourt B."/>
            <person name="Sakai H."/>
            <person name="Lee S.S."/>
            <person name="Kim J."/>
            <person name="Numa H."/>
            <person name="Itoh T."/>
            <person name="Buell C.R."/>
            <person name="Matsumoto T."/>
        </authorList>
    </citation>
    <scope>NUCLEOTIDE SEQUENCE [LARGE SCALE GENOMIC DNA]</scope>
    <source>
        <strain evidence="3">cv. Nipponbare</strain>
    </source>
</reference>
<keyword evidence="3" id="KW-1185">Reference proteome</keyword>
<reference evidence="2 3" key="2">
    <citation type="journal article" date="2013" name="Plant Cell Physiol.">
        <title>Rice Annotation Project Database (RAP-DB): an integrative and interactive database for rice genomics.</title>
        <authorList>
            <person name="Sakai H."/>
            <person name="Lee S.S."/>
            <person name="Tanaka T."/>
            <person name="Numa H."/>
            <person name="Kim J."/>
            <person name="Kawahara Y."/>
            <person name="Wakimoto H."/>
            <person name="Yang C.C."/>
            <person name="Iwamoto M."/>
            <person name="Abe T."/>
            <person name="Yamada Y."/>
            <person name="Muto A."/>
            <person name="Inokuchi H."/>
            <person name="Ikemura T."/>
            <person name="Matsumoto T."/>
            <person name="Sasaki T."/>
            <person name="Itoh T."/>
        </authorList>
    </citation>
    <scope>NUCLEOTIDE SEQUENCE [LARGE SCALE GENOMIC DNA]</scope>
    <source>
        <strain evidence="3">cv. Nipponbare</strain>
    </source>
</reference>
<dbReference type="PaxDb" id="39947-A0A0P0XAU7"/>
<keyword evidence="1" id="KW-0732">Signal</keyword>
<evidence type="ECO:0000313" key="3">
    <source>
        <dbReference type="Proteomes" id="UP000059680"/>
    </source>
</evidence>
<protein>
    <submittedName>
        <fullName evidence="2">Os08g0112533 protein</fullName>
    </submittedName>
</protein>
<reference evidence="3" key="1">
    <citation type="journal article" date="2005" name="Nature">
        <title>The map-based sequence of the rice genome.</title>
        <authorList>
            <consortium name="International rice genome sequencing project (IRGSP)"/>
            <person name="Matsumoto T."/>
            <person name="Wu J."/>
            <person name="Kanamori H."/>
            <person name="Katayose Y."/>
            <person name="Fujisawa M."/>
            <person name="Namiki N."/>
            <person name="Mizuno H."/>
            <person name="Yamamoto K."/>
            <person name="Antonio B.A."/>
            <person name="Baba T."/>
            <person name="Sakata K."/>
            <person name="Nagamura Y."/>
            <person name="Aoki H."/>
            <person name="Arikawa K."/>
            <person name="Arita K."/>
            <person name="Bito T."/>
            <person name="Chiden Y."/>
            <person name="Fujitsuka N."/>
            <person name="Fukunaka R."/>
            <person name="Hamada M."/>
            <person name="Harada C."/>
            <person name="Hayashi A."/>
            <person name="Hijishita S."/>
            <person name="Honda M."/>
            <person name="Hosokawa S."/>
            <person name="Ichikawa Y."/>
            <person name="Idonuma A."/>
            <person name="Iijima M."/>
            <person name="Ikeda M."/>
            <person name="Ikeno M."/>
            <person name="Ito K."/>
            <person name="Ito S."/>
            <person name="Ito T."/>
            <person name="Ito Y."/>
            <person name="Ito Y."/>
            <person name="Iwabuchi A."/>
            <person name="Kamiya K."/>
            <person name="Karasawa W."/>
            <person name="Kurita K."/>
            <person name="Katagiri S."/>
            <person name="Kikuta A."/>
            <person name="Kobayashi H."/>
            <person name="Kobayashi N."/>
            <person name="Machita K."/>
            <person name="Maehara T."/>
            <person name="Masukawa M."/>
            <person name="Mizubayashi T."/>
            <person name="Mukai Y."/>
            <person name="Nagasaki H."/>
            <person name="Nagata Y."/>
            <person name="Naito S."/>
            <person name="Nakashima M."/>
            <person name="Nakama Y."/>
            <person name="Nakamichi Y."/>
            <person name="Nakamura M."/>
            <person name="Meguro A."/>
            <person name="Negishi M."/>
            <person name="Ohta I."/>
            <person name="Ohta T."/>
            <person name="Okamoto M."/>
            <person name="Ono N."/>
            <person name="Saji S."/>
            <person name="Sakaguchi M."/>
            <person name="Sakai K."/>
            <person name="Shibata M."/>
            <person name="Shimokawa T."/>
            <person name="Song J."/>
            <person name="Takazaki Y."/>
            <person name="Terasawa K."/>
            <person name="Tsugane M."/>
            <person name="Tsuji K."/>
            <person name="Ueda S."/>
            <person name="Waki K."/>
            <person name="Yamagata H."/>
            <person name="Yamamoto M."/>
            <person name="Yamamoto S."/>
            <person name="Yamane H."/>
            <person name="Yoshiki S."/>
            <person name="Yoshihara R."/>
            <person name="Yukawa K."/>
            <person name="Zhong H."/>
            <person name="Yano M."/>
            <person name="Yuan Q."/>
            <person name="Ouyang S."/>
            <person name="Liu J."/>
            <person name="Jones K.M."/>
            <person name="Gansberger K."/>
            <person name="Moffat K."/>
            <person name="Hill J."/>
            <person name="Bera J."/>
            <person name="Fadrosh D."/>
            <person name="Jin S."/>
            <person name="Johri S."/>
            <person name="Kim M."/>
            <person name="Overton L."/>
            <person name="Reardon M."/>
            <person name="Tsitrin T."/>
            <person name="Vuong H."/>
            <person name="Weaver B."/>
            <person name="Ciecko A."/>
            <person name="Tallon L."/>
            <person name="Jackson J."/>
            <person name="Pai G."/>
            <person name="Aken S.V."/>
            <person name="Utterback T."/>
            <person name="Reidmuller S."/>
            <person name="Feldblyum T."/>
            <person name="Hsiao J."/>
            <person name="Zismann V."/>
            <person name="Iobst S."/>
            <person name="de Vazeille A.R."/>
            <person name="Buell C.R."/>
            <person name="Ying K."/>
            <person name="Li Y."/>
            <person name="Lu T."/>
            <person name="Huang Y."/>
            <person name="Zhao Q."/>
            <person name="Feng Q."/>
            <person name="Zhang L."/>
            <person name="Zhu J."/>
            <person name="Weng Q."/>
            <person name="Mu J."/>
            <person name="Lu Y."/>
            <person name="Fan D."/>
            <person name="Liu Y."/>
            <person name="Guan J."/>
            <person name="Zhang Y."/>
            <person name="Yu S."/>
            <person name="Liu X."/>
            <person name="Zhang Y."/>
            <person name="Hong G."/>
            <person name="Han B."/>
            <person name="Choisne N."/>
            <person name="Demange N."/>
            <person name="Orjeda G."/>
            <person name="Samain S."/>
            <person name="Cattolico L."/>
            <person name="Pelletier E."/>
            <person name="Couloux A."/>
            <person name="Segurens B."/>
            <person name="Wincker P."/>
            <person name="D'Hont A."/>
            <person name="Scarpelli C."/>
            <person name="Weissenbach J."/>
            <person name="Salanoubat M."/>
            <person name="Quetier F."/>
            <person name="Yu Y."/>
            <person name="Kim H.R."/>
            <person name="Rambo T."/>
            <person name="Currie J."/>
            <person name="Collura K."/>
            <person name="Luo M."/>
            <person name="Yang T."/>
            <person name="Ammiraju J.S.S."/>
            <person name="Engler F."/>
            <person name="Soderlund C."/>
            <person name="Wing R.A."/>
            <person name="Palmer L.E."/>
            <person name="de la Bastide M."/>
            <person name="Spiegel L."/>
            <person name="Nascimento L."/>
            <person name="Zutavern T."/>
            <person name="O'Shaughnessy A."/>
            <person name="Dike S."/>
            <person name="Dedhia N."/>
            <person name="Preston R."/>
            <person name="Balija V."/>
            <person name="McCombie W.R."/>
            <person name="Chow T."/>
            <person name="Chen H."/>
            <person name="Chung M."/>
            <person name="Chen C."/>
            <person name="Shaw J."/>
            <person name="Wu H."/>
            <person name="Hsiao K."/>
            <person name="Chao Y."/>
            <person name="Chu M."/>
            <person name="Cheng C."/>
            <person name="Hour A."/>
            <person name="Lee P."/>
            <person name="Lin S."/>
            <person name="Lin Y."/>
            <person name="Liou J."/>
            <person name="Liu S."/>
            <person name="Hsing Y."/>
            <person name="Raghuvanshi S."/>
            <person name="Mohanty A."/>
            <person name="Bharti A.K."/>
            <person name="Gaur A."/>
            <person name="Gupta V."/>
            <person name="Kumar D."/>
            <person name="Ravi V."/>
            <person name="Vij S."/>
            <person name="Kapur A."/>
            <person name="Khurana P."/>
            <person name="Khurana P."/>
            <person name="Khurana J.P."/>
            <person name="Tyagi A.K."/>
            <person name="Gaikwad K."/>
            <person name="Singh A."/>
            <person name="Dalal V."/>
            <person name="Srivastava S."/>
            <person name="Dixit A."/>
            <person name="Pal A.K."/>
            <person name="Ghazi I.A."/>
            <person name="Yadav M."/>
            <person name="Pandit A."/>
            <person name="Bhargava A."/>
            <person name="Sureshbabu K."/>
            <person name="Batra K."/>
            <person name="Sharma T.R."/>
            <person name="Mohapatra T."/>
            <person name="Singh N.K."/>
            <person name="Messing J."/>
            <person name="Nelson A.B."/>
            <person name="Fuks G."/>
            <person name="Kavchok S."/>
            <person name="Keizer G."/>
            <person name="Linton E."/>
            <person name="Llaca V."/>
            <person name="Song R."/>
            <person name="Tanyolac B."/>
            <person name="Young S."/>
            <person name="Ho-Il K."/>
            <person name="Hahn J.H."/>
            <person name="Sangsakoo G."/>
            <person name="Vanavichit A."/>
            <person name="de Mattos Luiz.A.T."/>
            <person name="Zimmer P.D."/>
            <person name="Malone G."/>
            <person name="Dellagostin O."/>
            <person name="de Oliveira A.C."/>
            <person name="Bevan M."/>
            <person name="Bancroft I."/>
            <person name="Minx P."/>
            <person name="Cordum H."/>
            <person name="Wilson R."/>
            <person name="Cheng Z."/>
            <person name="Jin W."/>
            <person name="Jiang J."/>
            <person name="Leong S.A."/>
            <person name="Iwama H."/>
            <person name="Gojobori T."/>
            <person name="Itoh T."/>
            <person name="Niimura Y."/>
            <person name="Fujii Y."/>
            <person name="Habara T."/>
            <person name="Sakai H."/>
            <person name="Sato Y."/>
            <person name="Wilson G."/>
            <person name="Kumar K."/>
            <person name="McCouch S."/>
            <person name="Juretic N."/>
            <person name="Hoen D."/>
            <person name="Wright S."/>
            <person name="Bruskiewich R."/>
            <person name="Bureau T."/>
            <person name="Miyao A."/>
            <person name="Hirochika H."/>
            <person name="Nishikawa T."/>
            <person name="Kadowaki K."/>
            <person name="Sugiura M."/>
            <person name="Burr B."/>
            <person name="Sasaki T."/>
        </authorList>
    </citation>
    <scope>NUCLEOTIDE SEQUENCE [LARGE SCALE GENOMIC DNA]</scope>
    <source>
        <strain evidence="3">cv. Nipponbare</strain>
    </source>
</reference>
<sequence length="104" mass="11521">MILFLIISCSMSVRGKDNGVTVLARLLVMQVQVLRCCQLRIKLMIRRSVMAVSARRSLSLNGYGGVCQRERGETTREMATQVQGQHGAEIWKLADELGREAIGG</sequence>
<dbReference type="Proteomes" id="UP000059680">
    <property type="component" value="Chromosome 8"/>
</dbReference>
<feature type="signal peptide" evidence="1">
    <location>
        <begin position="1"/>
        <end position="15"/>
    </location>
</feature>
<proteinExistence type="predicted"/>
<organism evidence="2 3">
    <name type="scientific">Oryza sativa subsp. japonica</name>
    <name type="common">Rice</name>
    <dbReference type="NCBI Taxonomy" id="39947"/>
    <lineage>
        <taxon>Eukaryota</taxon>
        <taxon>Viridiplantae</taxon>
        <taxon>Streptophyta</taxon>
        <taxon>Embryophyta</taxon>
        <taxon>Tracheophyta</taxon>
        <taxon>Spermatophyta</taxon>
        <taxon>Magnoliopsida</taxon>
        <taxon>Liliopsida</taxon>
        <taxon>Poales</taxon>
        <taxon>Poaceae</taxon>
        <taxon>BOP clade</taxon>
        <taxon>Oryzoideae</taxon>
        <taxon>Oryzeae</taxon>
        <taxon>Oryzinae</taxon>
        <taxon>Oryza</taxon>
        <taxon>Oryza sativa</taxon>
    </lineage>
</organism>
<dbReference type="AlphaFoldDB" id="A0A0P0XAU7"/>
<feature type="chain" id="PRO_5013334527" evidence="1">
    <location>
        <begin position="16"/>
        <end position="104"/>
    </location>
</feature>